<sequence length="181" mass="20607">MDYLARLIIDSYDLLESKPMVSLALACIAIDASLKKYNKLLNPADKGVGERYKLFLRNHMPIILSTGNIKIIAKGEVKIGNKTLQEIIYKRIRCSLLHDGYIDDSIRLGEEIGREGQIMFLPYSIVEGLILSVVLSDANKDIKSKESCKVLILDKVYHLKDVWGRNDIFYNELQKLTNGKY</sequence>
<dbReference type="OrthoDB" id="3034948at2"/>
<keyword evidence="2" id="KW-1185">Reference proteome</keyword>
<evidence type="ECO:0000313" key="2">
    <source>
        <dbReference type="Proteomes" id="UP000199337"/>
    </source>
</evidence>
<organism evidence="1 2">
    <name type="scientific">Desulfotruncus arcticus DSM 17038</name>
    <dbReference type="NCBI Taxonomy" id="1121424"/>
    <lineage>
        <taxon>Bacteria</taxon>
        <taxon>Bacillati</taxon>
        <taxon>Bacillota</taxon>
        <taxon>Clostridia</taxon>
        <taxon>Eubacteriales</taxon>
        <taxon>Desulfallaceae</taxon>
        <taxon>Desulfotruncus</taxon>
    </lineage>
</organism>
<protein>
    <submittedName>
        <fullName evidence="1">Uncharacterized protein</fullName>
    </submittedName>
</protein>
<reference evidence="2" key="1">
    <citation type="submission" date="2016-10" db="EMBL/GenBank/DDBJ databases">
        <authorList>
            <person name="Varghese N."/>
            <person name="Submissions S."/>
        </authorList>
    </citation>
    <scope>NUCLEOTIDE SEQUENCE [LARGE SCALE GENOMIC DNA]</scope>
    <source>
        <strain evidence="2">DSM 17038</strain>
    </source>
</reference>
<dbReference type="EMBL" id="FOOX01000052">
    <property type="protein sequence ID" value="SFH43487.1"/>
    <property type="molecule type" value="Genomic_DNA"/>
</dbReference>
<proteinExistence type="predicted"/>
<dbReference type="RefSeq" id="WP_092476347.1">
    <property type="nucleotide sequence ID" value="NZ_FOOX01000052.1"/>
</dbReference>
<gene>
    <name evidence="1" type="ORF">SAMN05660649_05188</name>
</gene>
<accession>A0A1I3A054</accession>
<dbReference type="Proteomes" id="UP000199337">
    <property type="component" value="Unassembled WGS sequence"/>
</dbReference>
<evidence type="ECO:0000313" key="1">
    <source>
        <dbReference type="EMBL" id="SFH43487.1"/>
    </source>
</evidence>
<dbReference type="AlphaFoldDB" id="A0A1I3A054"/>
<name>A0A1I3A054_9FIRM</name>